<protein>
    <submittedName>
        <fullName evidence="1">Uncharacterized protein</fullName>
    </submittedName>
</protein>
<reference evidence="1 2" key="1">
    <citation type="journal article" date="2016" name="Nat. Commun.">
        <title>Thousands of microbial genomes shed light on interconnected biogeochemical processes in an aquifer system.</title>
        <authorList>
            <person name="Anantharaman K."/>
            <person name="Brown C.T."/>
            <person name="Hug L.A."/>
            <person name="Sharon I."/>
            <person name="Castelle C.J."/>
            <person name="Probst A.J."/>
            <person name="Thomas B.C."/>
            <person name="Singh A."/>
            <person name="Wilkins M.J."/>
            <person name="Karaoz U."/>
            <person name="Brodie E.L."/>
            <person name="Williams K.H."/>
            <person name="Hubbard S.S."/>
            <person name="Banfield J.F."/>
        </authorList>
    </citation>
    <scope>NUCLEOTIDE SEQUENCE [LARGE SCALE GENOMIC DNA]</scope>
</reference>
<dbReference type="Proteomes" id="UP000177232">
    <property type="component" value="Unassembled WGS sequence"/>
</dbReference>
<gene>
    <name evidence="1" type="ORF">A3C94_00610</name>
</gene>
<comment type="caution">
    <text evidence="1">The sequence shown here is derived from an EMBL/GenBank/DDBJ whole genome shotgun (WGS) entry which is preliminary data.</text>
</comment>
<proteinExistence type="predicted"/>
<dbReference type="AlphaFoldDB" id="A0A1F6DSC9"/>
<evidence type="ECO:0000313" key="1">
    <source>
        <dbReference type="EMBL" id="OGG64303.1"/>
    </source>
</evidence>
<organism evidence="1 2">
    <name type="scientific">Candidatus Kaiserbacteria bacterium RIFCSPHIGHO2_02_FULL_55_17</name>
    <dbReference type="NCBI Taxonomy" id="1798496"/>
    <lineage>
        <taxon>Bacteria</taxon>
        <taxon>Candidatus Kaiseribacteriota</taxon>
    </lineage>
</organism>
<name>A0A1F6DSC9_9BACT</name>
<dbReference type="EMBL" id="MFLJ01000029">
    <property type="protein sequence ID" value="OGG64303.1"/>
    <property type="molecule type" value="Genomic_DNA"/>
</dbReference>
<sequence>MSNFYKKPSLRGGFRIYWLTEQGRTWFTYRGQEIEFYNRNLNGLENIEDLVNIERTDVEKDDAHVGDLNLTSVDAVRIAYDLIGRGVLTEKHLAFVQKETGLVNKIVKPILNSNQYFHLLKWLKQKGVIDDTEIEKAKKILQEEPFDGI</sequence>
<accession>A0A1F6DSC9</accession>
<evidence type="ECO:0000313" key="2">
    <source>
        <dbReference type="Proteomes" id="UP000177232"/>
    </source>
</evidence>